<dbReference type="EMBL" id="KI536799">
    <property type="protein sequence ID" value="ESR47464.1"/>
    <property type="molecule type" value="Genomic_DNA"/>
</dbReference>
<comment type="subcellular location">
    <subcellularLocation>
        <location evidence="2">Endoplasmic reticulum lumen</location>
    </subcellularLocation>
</comment>
<dbReference type="EMBL" id="KI536799">
    <property type="protein sequence ID" value="ESR47463.1"/>
    <property type="molecule type" value="Genomic_DNA"/>
</dbReference>
<feature type="chain" id="PRO_5015102020" description="protein disulfide-isomerase" evidence="8">
    <location>
        <begin position="24"/>
        <end position="94"/>
    </location>
</feature>
<feature type="signal peptide" evidence="8">
    <location>
        <begin position="1"/>
        <end position="23"/>
    </location>
</feature>
<dbReference type="Proteomes" id="UP000030687">
    <property type="component" value="Unassembled WGS sequence"/>
</dbReference>
<dbReference type="PROSITE" id="PS51257">
    <property type="entry name" value="PROKAR_LIPOPROTEIN"/>
    <property type="match status" value="1"/>
</dbReference>
<evidence type="ECO:0000256" key="8">
    <source>
        <dbReference type="SAM" id="SignalP"/>
    </source>
</evidence>
<keyword evidence="8" id="KW-0732">Signal</keyword>
<keyword evidence="5" id="KW-0256">Endoplasmic reticulum</keyword>
<dbReference type="Gene3D" id="3.40.30.10">
    <property type="entry name" value="Glutaredoxin"/>
    <property type="match status" value="1"/>
</dbReference>
<dbReference type="STRING" id="85681.V4SIC2"/>
<keyword evidence="7" id="KW-0676">Redox-active center</keyword>
<dbReference type="PROSITE" id="PS51352">
    <property type="entry name" value="THIOREDOXIN_2"/>
    <property type="match status" value="1"/>
</dbReference>
<evidence type="ECO:0000259" key="9">
    <source>
        <dbReference type="PROSITE" id="PS51352"/>
    </source>
</evidence>
<comment type="similarity">
    <text evidence="3">Belongs to the protein disulfide isomerase family.</text>
</comment>
<protein>
    <recommendedName>
        <fullName evidence="4">protein disulfide-isomerase</fullName>
        <ecNumber evidence="4">5.3.4.1</ecNumber>
    </recommendedName>
</protein>
<evidence type="ECO:0000256" key="2">
    <source>
        <dbReference type="ARBA" id="ARBA00004319"/>
    </source>
</evidence>
<keyword evidence="6" id="KW-0413">Isomerase</keyword>
<dbReference type="GO" id="GO:0006457">
    <property type="term" value="P:protein folding"/>
    <property type="evidence" value="ECO:0007669"/>
    <property type="project" value="TreeGrafter"/>
</dbReference>
<dbReference type="Pfam" id="PF00085">
    <property type="entry name" value="Thioredoxin"/>
    <property type="match status" value="1"/>
</dbReference>
<dbReference type="GO" id="GO:0034976">
    <property type="term" value="P:response to endoplasmic reticulum stress"/>
    <property type="evidence" value="ECO:0007669"/>
    <property type="project" value="TreeGrafter"/>
</dbReference>
<dbReference type="PANTHER" id="PTHR18929:SF132">
    <property type="entry name" value="PROTEIN DISULFIDE-ISOMERASE A3"/>
    <property type="match status" value="1"/>
</dbReference>
<dbReference type="EMBL" id="KI536799">
    <property type="protein sequence ID" value="ESR47462.1"/>
    <property type="molecule type" value="Genomic_DNA"/>
</dbReference>
<dbReference type="PROSITE" id="PS00194">
    <property type="entry name" value="THIOREDOXIN_1"/>
    <property type="match status" value="1"/>
</dbReference>
<proteinExistence type="inferred from homology"/>
<dbReference type="eggNOG" id="KOG0190">
    <property type="taxonomic scope" value="Eukaryota"/>
</dbReference>
<dbReference type="InterPro" id="IPR017937">
    <property type="entry name" value="Thioredoxin_CS"/>
</dbReference>
<feature type="domain" description="Thioredoxin" evidence="9">
    <location>
        <begin position="12"/>
        <end position="94"/>
    </location>
</feature>
<evidence type="ECO:0000256" key="5">
    <source>
        <dbReference type="ARBA" id="ARBA00022824"/>
    </source>
</evidence>
<dbReference type="Gramene" id="ESR47464">
    <property type="protein sequence ID" value="ESR47464"/>
    <property type="gene ID" value="CICLE_v100013271mg"/>
</dbReference>
<feature type="non-terminal residue" evidence="10">
    <location>
        <position position="94"/>
    </location>
</feature>
<evidence type="ECO:0000256" key="4">
    <source>
        <dbReference type="ARBA" id="ARBA00012723"/>
    </source>
</evidence>
<evidence type="ECO:0000256" key="6">
    <source>
        <dbReference type="ARBA" id="ARBA00023235"/>
    </source>
</evidence>
<name>V4SIC2_CITCL</name>
<dbReference type="CDD" id="cd02961">
    <property type="entry name" value="PDI_a_family"/>
    <property type="match status" value="1"/>
</dbReference>
<gene>
    <name evidence="10" type="ORF">CICLE_v100013271mg</name>
</gene>
<dbReference type="GO" id="GO:0005788">
    <property type="term" value="C:endoplasmic reticulum lumen"/>
    <property type="evidence" value="ECO:0007669"/>
    <property type="project" value="UniProtKB-SubCell"/>
</dbReference>
<dbReference type="PANTHER" id="PTHR18929">
    <property type="entry name" value="PROTEIN DISULFIDE ISOMERASE"/>
    <property type="match status" value="1"/>
</dbReference>
<keyword evidence="11" id="KW-1185">Reference proteome</keyword>
<dbReference type="SUPFAM" id="SSF52833">
    <property type="entry name" value="Thioredoxin-like"/>
    <property type="match status" value="1"/>
</dbReference>
<organism evidence="10 11">
    <name type="scientific">Citrus clementina</name>
    <name type="common">Clementine</name>
    <name type="synonym">Citrus deliciosa x Citrus sinensis</name>
    <dbReference type="NCBI Taxonomy" id="85681"/>
    <lineage>
        <taxon>Eukaryota</taxon>
        <taxon>Viridiplantae</taxon>
        <taxon>Streptophyta</taxon>
        <taxon>Embryophyta</taxon>
        <taxon>Tracheophyta</taxon>
        <taxon>Spermatophyta</taxon>
        <taxon>Magnoliopsida</taxon>
        <taxon>eudicotyledons</taxon>
        <taxon>Gunneridae</taxon>
        <taxon>Pentapetalae</taxon>
        <taxon>rosids</taxon>
        <taxon>malvids</taxon>
        <taxon>Sapindales</taxon>
        <taxon>Rutaceae</taxon>
        <taxon>Aurantioideae</taxon>
        <taxon>Citrus</taxon>
    </lineage>
</organism>
<evidence type="ECO:0000313" key="11">
    <source>
        <dbReference type="Proteomes" id="UP000030687"/>
    </source>
</evidence>
<dbReference type="Gramene" id="ESR47462">
    <property type="protein sequence ID" value="ESR47462"/>
    <property type="gene ID" value="CICLE_v100013271mg"/>
</dbReference>
<dbReference type="InterPro" id="IPR013766">
    <property type="entry name" value="Thioredoxin_domain"/>
</dbReference>
<accession>V4SIC2</accession>
<dbReference type="GO" id="GO:0003756">
    <property type="term" value="F:protein disulfide isomerase activity"/>
    <property type="evidence" value="ECO:0007669"/>
    <property type="project" value="UniProtKB-EC"/>
</dbReference>
<evidence type="ECO:0000256" key="7">
    <source>
        <dbReference type="ARBA" id="ARBA00023284"/>
    </source>
</evidence>
<reference evidence="10 11" key="1">
    <citation type="submission" date="2013-10" db="EMBL/GenBank/DDBJ databases">
        <authorList>
            <consortium name="International Citrus Genome Consortium"/>
            <person name="Jenkins J."/>
            <person name="Schmutz J."/>
            <person name="Prochnik S."/>
            <person name="Rokhsar D."/>
            <person name="Gmitter F."/>
            <person name="Ollitrault P."/>
            <person name="Machado M."/>
            <person name="Talon M."/>
            <person name="Wincker P."/>
            <person name="Jaillon O."/>
            <person name="Morgante M."/>
        </authorList>
    </citation>
    <scope>NUCLEOTIDE SEQUENCE</scope>
    <source>
        <strain evidence="11">cv. Clemenules</strain>
    </source>
</reference>
<evidence type="ECO:0000256" key="3">
    <source>
        <dbReference type="ARBA" id="ARBA00006347"/>
    </source>
</evidence>
<dbReference type="InterPro" id="IPR036249">
    <property type="entry name" value="Thioredoxin-like_sf"/>
</dbReference>
<evidence type="ECO:0000256" key="1">
    <source>
        <dbReference type="ARBA" id="ARBA00001182"/>
    </source>
</evidence>
<sequence length="94" mass="10311">MASSRSILALVLTIACCMTAISAEENAESKEFVLTLDHSNFSDTVSKHNFIVVEFYAPWCGHCKKLAPEYEKAASELSSHDPPVVLAKVDAHEE</sequence>
<dbReference type="Gramene" id="ESR47463">
    <property type="protein sequence ID" value="ESR47463"/>
    <property type="gene ID" value="CICLE_v100013271mg"/>
</dbReference>
<comment type="catalytic activity">
    <reaction evidence="1">
        <text>Catalyzes the rearrangement of -S-S- bonds in proteins.</text>
        <dbReference type="EC" id="5.3.4.1"/>
    </reaction>
</comment>
<dbReference type="AlphaFoldDB" id="V4SIC2"/>
<evidence type="ECO:0000313" key="10">
    <source>
        <dbReference type="EMBL" id="ESR47463.1"/>
    </source>
</evidence>
<dbReference type="EC" id="5.3.4.1" evidence="4"/>
<dbReference type="KEGG" id="cic:CICLE_v100013271m"/>
<dbReference type="InParanoid" id="V4SIC2"/>